<dbReference type="GO" id="GO:0003723">
    <property type="term" value="F:RNA binding"/>
    <property type="evidence" value="ECO:0007669"/>
    <property type="project" value="UniProtKB-KW"/>
</dbReference>
<organism evidence="7">
    <name type="scientific">marine metagenome</name>
    <dbReference type="NCBI Taxonomy" id="408172"/>
    <lineage>
        <taxon>unclassified sequences</taxon>
        <taxon>metagenomes</taxon>
        <taxon>ecological metagenomes</taxon>
    </lineage>
</organism>
<proteinExistence type="inferred from homology"/>
<evidence type="ECO:0000313" key="7">
    <source>
        <dbReference type="EMBL" id="SVA32631.1"/>
    </source>
</evidence>
<dbReference type="InterPro" id="IPR006027">
    <property type="entry name" value="NusB_RsmB_TIM44"/>
</dbReference>
<evidence type="ECO:0000256" key="4">
    <source>
        <dbReference type="ARBA" id="ARBA00023015"/>
    </source>
</evidence>
<sequence length="113" mass="12583">MVEILDKVLATRRVATARIPYMKRIASGLDRYGDQVDDGLNSVLQNWRLDRLSVIDRAILRIAALEMLYFKDIPPKVSIYEGIRIAELYGGTESPAFVNGVLDALMTGIGQIS</sequence>
<protein>
    <recommendedName>
        <fullName evidence="6">NusB/RsmB/TIM44 domain-containing protein</fullName>
    </recommendedName>
</protein>
<comment type="similarity">
    <text evidence="1">Belongs to the NusB family.</text>
</comment>
<dbReference type="GO" id="GO:0005829">
    <property type="term" value="C:cytosol"/>
    <property type="evidence" value="ECO:0007669"/>
    <property type="project" value="TreeGrafter"/>
</dbReference>
<evidence type="ECO:0000256" key="5">
    <source>
        <dbReference type="ARBA" id="ARBA00023163"/>
    </source>
</evidence>
<dbReference type="PANTHER" id="PTHR11078">
    <property type="entry name" value="N UTILIZATION SUBSTANCE PROTEIN B-RELATED"/>
    <property type="match status" value="1"/>
</dbReference>
<feature type="domain" description="NusB/RsmB/TIM44" evidence="6">
    <location>
        <begin position="8"/>
        <end position="106"/>
    </location>
</feature>
<keyword evidence="5" id="KW-0804">Transcription</keyword>
<keyword evidence="2" id="KW-0889">Transcription antitermination</keyword>
<dbReference type="NCBIfam" id="TIGR01951">
    <property type="entry name" value="nusB"/>
    <property type="match status" value="1"/>
</dbReference>
<dbReference type="SUPFAM" id="SSF48013">
    <property type="entry name" value="NusB-like"/>
    <property type="match status" value="1"/>
</dbReference>
<dbReference type="InterPro" id="IPR011605">
    <property type="entry name" value="NusB_fam"/>
</dbReference>
<dbReference type="GO" id="GO:0031564">
    <property type="term" value="P:transcription antitermination"/>
    <property type="evidence" value="ECO:0007669"/>
    <property type="project" value="UniProtKB-KW"/>
</dbReference>
<dbReference type="Pfam" id="PF01029">
    <property type="entry name" value="NusB"/>
    <property type="match status" value="1"/>
</dbReference>
<name>A0A381UY18_9ZZZZ</name>
<dbReference type="AlphaFoldDB" id="A0A381UY18"/>
<gene>
    <name evidence="7" type="ORF">METZ01_LOCUS85485</name>
</gene>
<keyword evidence="4" id="KW-0805">Transcription regulation</keyword>
<evidence type="ECO:0000259" key="6">
    <source>
        <dbReference type="Pfam" id="PF01029"/>
    </source>
</evidence>
<dbReference type="Gene3D" id="1.10.940.10">
    <property type="entry name" value="NusB-like"/>
    <property type="match status" value="1"/>
</dbReference>
<dbReference type="PANTHER" id="PTHR11078:SF3">
    <property type="entry name" value="ANTITERMINATION NUSB DOMAIN-CONTAINING PROTEIN"/>
    <property type="match status" value="1"/>
</dbReference>
<dbReference type="InterPro" id="IPR035926">
    <property type="entry name" value="NusB-like_sf"/>
</dbReference>
<evidence type="ECO:0000256" key="2">
    <source>
        <dbReference type="ARBA" id="ARBA00022814"/>
    </source>
</evidence>
<dbReference type="EMBL" id="UINC01007314">
    <property type="protein sequence ID" value="SVA32631.1"/>
    <property type="molecule type" value="Genomic_DNA"/>
</dbReference>
<evidence type="ECO:0000256" key="3">
    <source>
        <dbReference type="ARBA" id="ARBA00022884"/>
    </source>
</evidence>
<reference evidence="7" key="1">
    <citation type="submission" date="2018-05" db="EMBL/GenBank/DDBJ databases">
        <authorList>
            <person name="Lanie J.A."/>
            <person name="Ng W.-L."/>
            <person name="Kazmierczak K.M."/>
            <person name="Andrzejewski T.M."/>
            <person name="Davidsen T.M."/>
            <person name="Wayne K.J."/>
            <person name="Tettelin H."/>
            <person name="Glass J.I."/>
            <person name="Rusch D."/>
            <person name="Podicherti R."/>
            <person name="Tsui H.-C.T."/>
            <person name="Winkler M.E."/>
        </authorList>
    </citation>
    <scope>NUCLEOTIDE SEQUENCE</scope>
</reference>
<evidence type="ECO:0000256" key="1">
    <source>
        <dbReference type="ARBA" id="ARBA00005952"/>
    </source>
</evidence>
<accession>A0A381UY18</accession>
<keyword evidence="3" id="KW-0694">RNA-binding</keyword>
<dbReference type="GO" id="GO:0006353">
    <property type="term" value="P:DNA-templated transcription termination"/>
    <property type="evidence" value="ECO:0007669"/>
    <property type="project" value="InterPro"/>
</dbReference>